<dbReference type="GO" id="GO:0005634">
    <property type="term" value="C:nucleus"/>
    <property type="evidence" value="ECO:0007669"/>
    <property type="project" value="TreeGrafter"/>
</dbReference>
<protein>
    <recommendedName>
        <fullName evidence="3">NmrA-like domain-containing protein</fullName>
    </recommendedName>
</protein>
<evidence type="ECO:0000313" key="4">
    <source>
        <dbReference type="EMBL" id="KAH6663283.1"/>
    </source>
</evidence>
<sequence>MARTIFVSLTTGKQGRALSKELLSRGYAVKGLTRSLQSASAIELVKLGVNLIEGELTSPEVVNAALADVDAVWLALLARPDAEPGQNIIAAAKGRGIKQFVYSSVARAGEHTSFPGWSDSYPLAWYWKQKAVLEDAVRNAGFESWTILRPAFFTQNFCKPEVEHMFPGLSTEHVLRVAYRPDTRLDLIDTSVIASAGSDVFDSPAKFHSKEMGLAAEKLTTEEIAKTLSEISGHEIKVVYLDAQGVEEERKAASIFIEPQVWARDVGYNVDLDVYREYNFSTKTFGEVLTKDQLGW</sequence>
<dbReference type="InterPro" id="IPR051164">
    <property type="entry name" value="NmrA-like_oxidored"/>
</dbReference>
<dbReference type="InterPro" id="IPR008030">
    <property type="entry name" value="NmrA-like"/>
</dbReference>
<dbReference type="InterPro" id="IPR036291">
    <property type="entry name" value="NAD(P)-bd_dom_sf"/>
</dbReference>
<accession>A0A9P8UYR6</accession>
<dbReference type="Pfam" id="PF05368">
    <property type="entry name" value="NmrA"/>
    <property type="match status" value="1"/>
</dbReference>
<dbReference type="Proteomes" id="UP000770015">
    <property type="component" value="Unassembled WGS sequence"/>
</dbReference>
<evidence type="ECO:0000313" key="5">
    <source>
        <dbReference type="Proteomes" id="UP000770015"/>
    </source>
</evidence>
<feature type="domain" description="NmrA-like" evidence="3">
    <location>
        <begin position="3"/>
        <end position="246"/>
    </location>
</feature>
<dbReference type="PANTHER" id="PTHR42748">
    <property type="entry name" value="NITROGEN METABOLITE REPRESSION PROTEIN NMRA FAMILY MEMBER"/>
    <property type="match status" value="1"/>
</dbReference>
<gene>
    <name evidence="4" type="ORF">F5X68DRAFT_225775</name>
</gene>
<comment type="caution">
    <text evidence="4">The sequence shown here is derived from an EMBL/GenBank/DDBJ whole genome shotgun (WGS) entry which is preliminary data.</text>
</comment>
<keyword evidence="5" id="KW-1185">Reference proteome</keyword>
<dbReference type="EMBL" id="JAGSXJ010000043">
    <property type="protein sequence ID" value="KAH6663283.1"/>
    <property type="molecule type" value="Genomic_DNA"/>
</dbReference>
<dbReference type="Gene3D" id="3.40.50.720">
    <property type="entry name" value="NAD(P)-binding Rossmann-like Domain"/>
    <property type="match status" value="1"/>
</dbReference>
<comment type="similarity">
    <text evidence="1">Belongs to the NmrA-type oxidoreductase family.</text>
</comment>
<evidence type="ECO:0000259" key="3">
    <source>
        <dbReference type="Pfam" id="PF05368"/>
    </source>
</evidence>
<evidence type="ECO:0000256" key="1">
    <source>
        <dbReference type="ARBA" id="ARBA00006328"/>
    </source>
</evidence>
<dbReference type="PANTHER" id="PTHR42748:SF7">
    <property type="entry name" value="NMRA LIKE REDOX SENSOR 1-RELATED"/>
    <property type="match status" value="1"/>
</dbReference>
<proteinExistence type="inferred from homology"/>
<dbReference type="AlphaFoldDB" id="A0A9P8UYR6"/>
<dbReference type="OrthoDB" id="419598at2759"/>
<dbReference type="SUPFAM" id="SSF51735">
    <property type="entry name" value="NAD(P)-binding Rossmann-fold domains"/>
    <property type="match status" value="1"/>
</dbReference>
<reference evidence="4" key="1">
    <citation type="journal article" date="2021" name="Nat. Commun.">
        <title>Genetic determinants of endophytism in the Arabidopsis root mycobiome.</title>
        <authorList>
            <person name="Mesny F."/>
            <person name="Miyauchi S."/>
            <person name="Thiergart T."/>
            <person name="Pickel B."/>
            <person name="Atanasova L."/>
            <person name="Karlsson M."/>
            <person name="Huettel B."/>
            <person name="Barry K.W."/>
            <person name="Haridas S."/>
            <person name="Chen C."/>
            <person name="Bauer D."/>
            <person name="Andreopoulos W."/>
            <person name="Pangilinan J."/>
            <person name="LaButti K."/>
            <person name="Riley R."/>
            <person name="Lipzen A."/>
            <person name="Clum A."/>
            <person name="Drula E."/>
            <person name="Henrissat B."/>
            <person name="Kohler A."/>
            <person name="Grigoriev I.V."/>
            <person name="Martin F.M."/>
            <person name="Hacquard S."/>
        </authorList>
    </citation>
    <scope>NUCLEOTIDE SEQUENCE</scope>
    <source>
        <strain evidence="4">MPI-SDFR-AT-0117</strain>
    </source>
</reference>
<name>A0A9P8UYR6_9PEZI</name>
<evidence type="ECO:0000256" key="2">
    <source>
        <dbReference type="ARBA" id="ARBA00022857"/>
    </source>
</evidence>
<keyword evidence="2" id="KW-0521">NADP</keyword>
<organism evidence="4 5">
    <name type="scientific">Plectosphaerella plurivora</name>
    <dbReference type="NCBI Taxonomy" id="936078"/>
    <lineage>
        <taxon>Eukaryota</taxon>
        <taxon>Fungi</taxon>
        <taxon>Dikarya</taxon>
        <taxon>Ascomycota</taxon>
        <taxon>Pezizomycotina</taxon>
        <taxon>Sordariomycetes</taxon>
        <taxon>Hypocreomycetidae</taxon>
        <taxon>Glomerellales</taxon>
        <taxon>Plectosphaerellaceae</taxon>
        <taxon>Plectosphaerella</taxon>
    </lineage>
</organism>